<dbReference type="EMBL" id="FNAT01000001">
    <property type="protein sequence ID" value="SDE04743.1"/>
    <property type="molecule type" value="Genomic_DNA"/>
</dbReference>
<protein>
    <submittedName>
        <fullName evidence="3">Cytochrome c-type biogenesis protein CcmH</fullName>
    </submittedName>
</protein>
<evidence type="ECO:0000313" key="3">
    <source>
        <dbReference type="EMBL" id="SDE04743.1"/>
    </source>
</evidence>
<dbReference type="SUPFAM" id="SSF48452">
    <property type="entry name" value="TPR-like"/>
    <property type="match status" value="1"/>
</dbReference>
<dbReference type="STRING" id="521013.SAMN04488567_0631"/>
<accession>A0A1G6ZQT8</accession>
<organism evidence="3 4">
    <name type="scientific">Limimaricola pyoseonensis</name>
    <dbReference type="NCBI Taxonomy" id="521013"/>
    <lineage>
        <taxon>Bacteria</taxon>
        <taxon>Pseudomonadati</taxon>
        <taxon>Pseudomonadota</taxon>
        <taxon>Alphaproteobacteria</taxon>
        <taxon>Rhodobacterales</taxon>
        <taxon>Paracoccaceae</taxon>
        <taxon>Limimaricola</taxon>
    </lineage>
</organism>
<keyword evidence="1" id="KW-0201">Cytochrome c-type biogenesis</keyword>
<dbReference type="NCBIfam" id="TIGR03142">
    <property type="entry name" value="cytochro_ccmI"/>
    <property type="match status" value="1"/>
</dbReference>
<evidence type="ECO:0000256" key="2">
    <source>
        <dbReference type="SAM" id="MobiDB-lite"/>
    </source>
</evidence>
<evidence type="ECO:0000313" key="4">
    <source>
        <dbReference type="Proteomes" id="UP000198922"/>
    </source>
</evidence>
<evidence type="ECO:0000256" key="1">
    <source>
        <dbReference type="ARBA" id="ARBA00022748"/>
    </source>
</evidence>
<gene>
    <name evidence="3" type="ORF">SAMN04488567_0631</name>
</gene>
<feature type="region of interest" description="Disordered" evidence="2">
    <location>
        <begin position="129"/>
        <end position="151"/>
    </location>
</feature>
<dbReference type="OrthoDB" id="9815847at2"/>
<dbReference type="Gene3D" id="1.25.40.10">
    <property type="entry name" value="Tetratricopeptide repeat domain"/>
    <property type="match status" value="1"/>
</dbReference>
<dbReference type="InterPro" id="IPR011990">
    <property type="entry name" value="TPR-like_helical_dom_sf"/>
</dbReference>
<dbReference type="GO" id="GO:0017004">
    <property type="term" value="P:cytochrome complex assembly"/>
    <property type="evidence" value="ECO:0007669"/>
    <property type="project" value="UniProtKB-KW"/>
</dbReference>
<keyword evidence="4" id="KW-1185">Reference proteome</keyword>
<sequence>MLFWIIASALAATVAISMIAPLRRPAPPSPPDADLAFYRSQLAEIEHDRARGLIGAEEADRARAEIGRRLIQADRAGQRRAAAVAGPRRLLGLVAGVGVVAGALALYAQLGAPGAGDLPLSQRIADAEAARAARPSQSEAERRAGTGPEISAPEDYVEMVAQLREAVPQRPDDLTGWQLLSRHEAALGNFAAAARAQERVIALKGDEAGFDDRLALVDRMVAATGGLVTAESETLLRALLETRPDAPAALYYMGLLQAQTDRPDLAFRYWRQVVEQGDPEAPHVRMARAQVGRAAALAGVDYAPPSLSGPSADDIAAAQDMSPEAQAGMIRGMVDGLAQRLASEGGSAQDWARLIDALAVLGEATRAEAIWSEAQQVFAGTPDLETIRAAARKAGVAE</sequence>
<dbReference type="RefSeq" id="WP_090109259.1">
    <property type="nucleotide sequence ID" value="NZ_FNAT01000001.1"/>
</dbReference>
<reference evidence="4" key="1">
    <citation type="submission" date="2016-10" db="EMBL/GenBank/DDBJ databases">
        <authorList>
            <person name="Varghese N."/>
            <person name="Submissions S."/>
        </authorList>
    </citation>
    <scope>NUCLEOTIDE SEQUENCE [LARGE SCALE GENOMIC DNA]</scope>
    <source>
        <strain evidence="4">DSM 21424</strain>
    </source>
</reference>
<proteinExistence type="predicted"/>
<dbReference type="Proteomes" id="UP000198922">
    <property type="component" value="Unassembled WGS sequence"/>
</dbReference>
<dbReference type="AlphaFoldDB" id="A0A1G6ZQT8"/>
<name>A0A1G6ZQT8_9RHOB</name>
<dbReference type="InterPro" id="IPR017560">
    <property type="entry name" value="Cyt_c_biogenesis_CcmI"/>
</dbReference>